<dbReference type="AlphaFoldDB" id="A0A418SXU6"/>
<proteinExistence type="inferred from homology"/>
<dbReference type="Pfam" id="PF03734">
    <property type="entry name" value="YkuD"/>
    <property type="match status" value="1"/>
</dbReference>
<keyword evidence="7 9" id="KW-0573">Peptidoglycan synthesis</keyword>
<dbReference type="CDD" id="cd16913">
    <property type="entry name" value="YkuD_like"/>
    <property type="match status" value="1"/>
</dbReference>
<evidence type="ECO:0000256" key="8">
    <source>
        <dbReference type="ARBA" id="ARBA00023316"/>
    </source>
</evidence>
<sequence>MRFAYLFAVAALGLAACTPAQRATINLDAGHVPAEYQARTDTGPNGEPIDIPAVRAAYLNDRNKRQRVPFNGPESEGSIVVDPYARVLYHVLGNGEAMRYGVAVGRAGKGFAGNAEVALKKRWPSWTPTQNMINTEPDLYAQFAGGLPGGVDNPLGSRALYLYRGGRDTYYRIHGTMDPSSIGKATSAGCIRLFNQDIMDLFDQVKPGARVTVRSQADSLRYEGPLIETPEGYVIPEREQALATGEVPAGLPSPVESAVPAR</sequence>
<dbReference type="GO" id="GO:0005576">
    <property type="term" value="C:extracellular region"/>
    <property type="evidence" value="ECO:0007669"/>
    <property type="project" value="TreeGrafter"/>
</dbReference>
<dbReference type="FunFam" id="2.40.440.10:FF:000002">
    <property type="entry name" value="L,D-transpeptidase ErfK/SrfK"/>
    <property type="match status" value="1"/>
</dbReference>
<name>A0A418SXU6_9RHOB</name>
<feature type="chain" id="PRO_5019010508" evidence="10">
    <location>
        <begin position="23"/>
        <end position="262"/>
    </location>
</feature>
<dbReference type="GO" id="GO:0071972">
    <property type="term" value="F:peptidoglycan L,D-transpeptidase activity"/>
    <property type="evidence" value="ECO:0007669"/>
    <property type="project" value="TreeGrafter"/>
</dbReference>
<dbReference type="GO" id="GO:0016757">
    <property type="term" value="F:glycosyltransferase activity"/>
    <property type="evidence" value="ECO:0007669"/>
    <property type="project" value="UniProtKB-KW"/>
</dbReference>
<evidence type="ECO:0000256" key="10">
    <source>
        <dbReference type="SAM" id="SignalP"/>
    </source>
</evidence>
<evidence type="ECO:0000256" key="6">
    <source>
        <dbReference type="ARBA" id="ARBA00022960"/>
    </source>
</evidence>
<dbReference type="PROSITE" id="PS52029">
    <property type="entry name" value="LD_TPASE"/>
    <property type="match status" value="1"/>
</dbReference>
<dbReference type="PANTHER" id="PTHR30582:SF24">
    <property type="entry name" value="L,D-TRANSPEPTIDASE ERFK_SRFK-RELATED"/>
    <property type="match status" value="1"/>
</dbReference>
<evidence type="ECO:0000256" key="3">
    <source>
        <dbReference type="ARBA" id="ARBA00022676"/>
    </source>
</evidence>
<evidence type="ECO:0000256" key="1">
    <source>
        <dbReference type="ARBA" id="ARBA00004752"/>
    </source>
</evidence>
<keyword evidence="13" id="KW-1185">Reference proteome</keyword>
<dbReference type="InterPro" id="IPR050979">
    <property type="entry name" value="LD-transpeptidase"/>
</dbReference>
<gene>
    <name evidence="12" type="ORF">D3P04_08495</name>
</gene>
<keyword evidence="6 9" id="KW-0133">Cell shape</keyword>
<protein>
    <submittedName>
        <fullName evidence="12">L,D-transpeptidase</fullName>
    </submittedName>
</protein>
<dbReference type="OrthoDB" id="9795305at2"/>
<organism evidence="12 13">
    <name type="scientific">Paracoccus onubensis</name>
    <dbReference type="NCBI Taxonomy" id="1675788"/>
    <lineage>
        <taxon>Bacteria</taxon>
        <taxon>Pseudomonadati</taxon>
        <taxon>Pseudomonadota</taxon>
        <taxon>Alphaproteobacteria</taxon>
        <taxon>Rhodobacterales</taxon>
        <taxon>Paracoccaceae</taxon>
        <taxon>Paracoccus</taxon>
    </lineage>
</organism>
<feature type="active site" description="Nucleophile" evidence="9">
    <location>
        <position position="190"/>
    </location>
</feature>
<dbReference type="PROSITE" id="PS51257">
    <property type="entry name" value="PROKAR_LIPOPROTEIN"/>
    <property type="match status" value="1"/>
</dbReference>
<dbReference type="Gene3D" id="2.40.440.10">
    <property type="entry name" value="L,D-transpeptidase catalytic domain-like"/>
    <property type="match status" value="1"/>
</dbReference>
<dbReference type="EMBL" id="QZCG01000005">
    <property type="protein sequence ID" value="RJE85787.1"/>
    <property type="molecule type" value="Genomic_DNA"/>
</dbReference>
<dbReference type="PANTHER" id="PTHR30582">
    <property type="entry name" value="L,D-TRANSPEPTIDASE"/>
    <property type="match status" value="1"/>
</dbReference>
<feature type="domain" description="L,D-TPase catalytic" evidence="11">
    <location>
        <begin position="77"/>
        <end position="214"/>
    </location>
</feature>
<evidence type="ECO:0000256" key="4">
    <source>
        <dbReference type="ARBA" id="ARBA00022679"/>
    </source>
</evidence>
<evidence type="ECO:0000256" key="9">
    <source>
        <dbReference type="PROSITE-ProRule" id="PRU01373"/>
    </source>
</evidence>
<dbReference type="InterPro" id="IPR038063">
    <property type="entry name" value="Transpep_catalytic_dom"/>
</dbReference>
<dbReference type="InterPro" id="IPR005490">
    <property type="entry name" value="LD_TPept_cat_dom"/>
</dbReference>
<reference evidence="13" key="1">
    <citation type="submission" date="2018-09" db="EMBL/GenBank/DDBJ databases">
        <title>Acidovorax cavernicola nov. sp. isolated from Gruta de las Maravillas (Aracena, Spain).</title>
        <authorList>
            <person name="Jurado V."/>
            <person name="Gutierrez-Patricio S."/>
            <person name="Gonzalez-Pimentel J.L."/>
            <person name="Miller A.Z."/>
            <person name="Laiz L."/>
            <person name="Saiz-Jimenez C."/>
        </authorList>
    </citation>
    <scope>NUCLEOTIDE SEQUENCE [LARGE SCALE GENOMIC DNA]</scope>
    <source>
        <strain evidence="13">1011MAR3C25</strain>
    </source>
</reference>
<dbReference type="GO" id="GO:0008360">
    <property type="term" value="P:regulation of cell shape"/>
    <property type="evidence" value="ECO:0007669"/>
    <property type="project" value="UniProtKB-UniRule"/>
</dbReference>
<comment type="pathway">
    <text evidence="1 9">Cell wall biogenesis; peptidoglycan biosynthesis.</text>
</comment>
<evidence type="ECO:0000256" key="5">
    <source>
        <dbReference type="ARBA" id="ARBA00022801"/>
    </source>
</evidence>
<dbReference type="Proteomes" id="UP000284202">
    <property type="component" value="Unassembled WGS sequence"/>
</dbReference>
<dbReference type="GO" id="GO:0071555">
    <property type="term" value="P:cell wall organization"/>
    <property type="evidence" value="ECO:0007669"/>
    <property type="project" value="UniProtKB-UniRule"/>
</dbReference>
<keyword evidence="3" id="KW-0328">Glycosyltransferase</keyword>
<evidence type="ECO:0000259" key="11">
    <source>
        <dbReference type="PROSITE" id="PS52029"/>
    </source>
</evidence>
<dbReference type="SUPFAM" id="SSF141523">
    <property type="entry name" value="L,D-transpeptidase catalytic domain-like"/>
    <property type="match status" value="1"/>
</dbReference>
<comment type="caution">
    <text evidence="12">The sequence shown here is derived from an EMBL/GenBank/DDBJ whole genome shotgun (WGS) entry which is preliminary data.</text>
</comment>
<keyword evidence="10" id="KW-0732">Signal</keyword>
<dbReference type="GO" id="GO:0018104">
    <property type="term" value="P:peptidoglycan-protein cross-linking"/>
    <property type="evidence" value="ECO:0007669"/>
    <property type="project" value="TreeGrafter"/>
</dbReference>
<evidence type="ECO:0000256" key="2">
    <source>
        <dbReference type="ARBA" id="ARBA00005992"/>
    </source>
</evidence>
<dbReference type="RefSeq" id="WP_119747845.1">
    <property type="nucleotide sequence ID" value="NZ_QZCG01000005.1"/>
</dbReference>
<accession>A0A418SXU6</accession>
<feature type="signal peptide" evidence="10">
    <location>
        <begin position="1"/>
        <end position="22"/>
    </location>
</feature>
<evidence type="ECO:0000256" key="7">
    <source>
        <dbReference type="ARBA" id="ARBA00022984"/>
    </source>
</evidence>
<dbReference type="UniPathway" id="UPA00219"/>
<evidence type="ECO:0000313" key="12">
    <source>
        <dbReference type="EMBL" id="RJE85787.1"/>
    </source>
</evidence>
<keyword evidence="4" id="KW-0808">Transferase</keyword>
<feature type="active site" description="Proton donor/acceptor" evidence="9">
    <location>
        <position position="174"/>
    </location>
</feature>
<comment type="similarity">
    <text evidence="2">Belongs to the YkuD family.</text>
</comment>
<evidence type="ECO:0000313" key="13">
    <source>
        <dbReference type="Proteomes" id="UP000284202"/>
    </source>
</evidence>
<keyword evidence="5" id="KW-0378">Hydrolase</keyword>
<keyword evidence="8 9" id="KW-0961">Cell wall biogenesis/degradation</keyword>